<evidence type="ECO:0000313" key="1">
    <source>
        <dbReference type="EMBL" id="QCC84411.1"/>
    </source>
</evidence>
<dbReference type="GO" id="GO:0016740">
    <property type="term" value="F:transferase activity"/>
    <property type="evidence" value="ECO:0007669"/>
    <property type="project" value="UniProtKB-KW"/>
</dbReference>
<sequence length="418" mass="46786">MLLNAVLCVWNEEDVIAATVRHAFAQGCTGVFIVDNASSDGTVAAAEAAGAVLAAAFDSKYFNEDLKVTYLNEVVRRWNEQHNPESAWWLFADADEFPALDGGLRILDFLEGLDPAIRGVQGYLFNHLPTHQPYLAPGRHPADFMPLCSKTWGGKVPLLRYDRGRPHLWSIGGAHDVVTHGEALPVVQDALQIHHFPHRKPESTFARLKKLVFRNEDGTSRSDWHDNFLRQVGANISQYNARHDELMSMYSDNRGKELLCGPLEYDFRTLVRWYDAYDDVPFAAPPLEQSLCRAVYYFFLEEYDIALCRFKDSFDLCGDADTRLRILVKMAECLAHSSADDARALLVPLVRQGNHAVNEYINVFCGHILTGQAPPPRPQSGPATARIGVSQSVFPDGVAQRYAAMAADISGDFRPFFR</sequence>
<organism evidence="1 2">
    <name type="scientific">Desulfovibrio desulfuricans</name>
    <dbReference type="NCBI Taxonomy" id="876"/>
    <lineage>
        <taxon>Bacteria</taxon>
        <taxon>Pseudomonadati</taxon>
        <taxon>Thermodesulfobacteriota</taxon>
        <taxon>Desulfovibrionia</taxon>
        <taxon>Desulfovibrionales</taxon>
        <taxon>Desulfovibrionaceae</taxon>
        <taxon>Desulfovibrio</taxon>
    </lineage>
</organism>
<gene>
    <name evidence="1" type="ORF">DDIC_00660</name>
</gene>
<name>A0A4P7UIU3_DESDE</name>
<dbReference type="OrthoDB" id="9815923at2"/>
<proteinExistence type="predicted"/>
<dbReference type="Proteomes" id="UP000297065">
    <property type="component" value="Chromosome"/>
</dbReference>
<dbReference type="SUPFAM" id="SSF53448">
    <property type="entry name" value="Nucleotide-diphospho-sugar transferases"/>
    <property type="match status" value="1"/>
</dbReference>
<dbReference type="RefSeq" id="WP_136398660.1">
    <property type="nucleotide sequence ID" value="NZ_CP036295.1"/>
</dbReference>
<dbReference type="AlphaFoldDB" id="A0A4P7UIU3"/>
<protein>
    <submittedName>
        <fullName evidence="1">Glycosyltransferase</fullName>
    </submittedName>
</protein>
<accession>A0A4P7UIU3</accession>
<keyword evidence="1" id="KW-0808">Transferase</keyword>
<dbReference type="EMBL" id="CP036295">
    <property type="protein sequence ID" value="QCC84411.1"/>
    <property type="molecule type" value="Genomic_DNA"/>
</dbReference>
<reference evidence="1 2" key="1">
    <citation type="submission" date="2019-02" db="EMBL/GenBank/DDBJ databases">
        <title>Complete Genome Sequence of Desulfovibrio desulfuricans IC1, a Sulfonate Utilizing Anaerobe.</title>
        <authorList>
            <person name="Day L.A."/>
            <person name="De Leon K.B."/>
            <person name="Wall J.D."/>
        </authorList>
    </citation>
    <scope>NUCLEOTIDE SEQUENCE [LARGE SCALE GENOMIC DNA]</scope>
    <source>
        <strain evidence="1 2">IC1</strain>
    </source>
</reference>
<dbReference type="Pfam" id="PF13704">
    <property type="entry name" value="Glyco_tranf_2_4"/>
    <property type="match status" value="1"/>
</dbReference>
<dbReference type="Gene3D" id="3.90.550.10">
    <property type="entry name" value="Spore Coat Polysaccharide Biosynthesis Protein SpsA, Chain A"/>
    <property type="match status" value="1"/>
</dbReference>
<dbReference type="InterPro" id="IPR029044">
    <property type="entry name" value="Nucleotide-diphossugar_trans"/>
</dbReference>
<evidence type="ECO:0000313" key="2">
    <source>
        <dbReference type="Proteomes" id="UP000297065"/>
    </source>
</evidence>